<organism evidence="3 4">
    <name type="scientific">Enterococcus faecium</name>
    <name type="common">Streptococcus faecium</name>
    <dbReference type="NCBI Taxonomy" id="1352"/>
    <lineage>
        <taxon>Bacteria</taxon>
        <taxon>Bacillati</taxon>
        <taxon>Bacillota</taxon>
        <taxon>Bacilli</taxon>
        <taxon>Lactobacillales</taxon>
        <taxon>Enterococcaceae</taxon>
        <taxon>Enterococcus</taxon>
    </lineage>
</organism>
<sequence length="129" mass="15215">MLLAMNEYHECCSAKYAEKEKTYYCRSCRKRVVLKKGKKRCAHFAHRKTDNCSVFSEGESEEHLQLKECFMDWLGQSAEPAFLEAYLPRLRQRPDILLANLALEIQCSRLSHQRFVERTKSYLNNGYQV</sequence>
<dbReference type="InterPro" id="IPR057253">
    <property type="entry name" value="CoiA-like_N"/>
</dbReference>
<proteinExistence type="predicted"/>
<protein>
    <submittedName>
        <fullName evidence="3">Competence protein CoiA</fullName>
    </submittedName>
</protein>
<feature type="domain" description="Competence protein CoiA nuclease-like" evidence="1">
    <location>
        <begin position="59"/>
        <end position="129"/>
    </location>
</feature>
<gene>
    <name evidence="3" type="ORF">CQR37_15830</name>
</gene>
<reference evidence="3 4" key="1">
    <citation type="submission" date="2017-10" db="EMBL/GenBank/DDBJ databases">
        <title>Draft genomes of the Enterococcus faecium isolated from human feces before and after Helicobacter pylori eradication therapy.</title>
        <authorList>
            <person name="Prianichniikov N.A."/>
            <person name="Glushchenko O.E."/>
            <person name="Malakhova M.V."/>
        </authorList>
    </citation>
    <scope>NUCLEOTIDE SEQUENCE [LARGE SCALE GENOMIC DNA]</scope>
    <source>
        <strain evidence="3 4">Hp_5-7</strain>
    </source>
</reference>
<name>A0A2G0E6Y3_ENTFC</name>
<dbReference type="Proteomes" id="UP000224303">
    <property type="component" value="Unassembled WGS sequence"/>
</dbReference>
<evidence type="ECO:0000313" key="4">
    <source>
        <dbReference type="Proteomes" id="UP000224303"/>
    </source>
</evidence>
<evidence type="ECO:0000259" key="2">
    <source>
        <dbReference type="Pfam" id="PF25164"/>
    </source>
</evidence>
<evidence type="ECO:0000259" key="1">
    <source>
        <dbReference type="Pfam" id="PF06054"/>
    </source>
</evidence>
<dbReference type="EMBL" id="PCGC01000282">
    <property type="protein sequence ID" value="PHL20205.1"/>
    <property type="molecule type" value="Genomic_DNA"/>
</dbReference>
<feature type="non-terminal residue" evidence="3">
    <location>
        <position position="129"/>
    </location>
</feature>
<dbReference type="InterPro" id="IPR010330">
    <property type="entry name" value="CoiA_nuc"/>
</dbReference>
<dbReference type="Pfam" id="PF06054">
    <property type="entry name" value="CoiA_nuc"/>
    <property type="match status" value="1"/>
</dbReference>
<dbReference type="RefSeq" id="WP_253253967.1">
    <property type="nucleotide sequence ID" value="NZ_PCGC01000282.1"/>
</dbReference>
<evidence type="ECO:0000313" key="3">
    <source>
        <dbReference type="EMBL" id="PHL20205.1"/>
    </source>
</evidence>
<feature type="domain" description="Competence protein CoiA-like N-terminal" evidence="2">
    <location>
        <begin position="15"/>
        <end position="55"/>
    </location>
</feature>
<dbReference type="Pfam" id="PF25164">
    <property type="entry name" value="CoiA_N"/>
    <property type="match status" value="1"/>
</dbReference>
<dbReference type="AlphaFoldDB" id="A0A2G0E6Y3"/>
<comment type="caution">
    <text evidence="3">The sequence shown here is derived from an EMBL/GenBank/DDBJ whole genome shotgun (WGS) entry which is preliminary data.</text>
</comment>
<accession>A0A2G0E6Y3</accession>